<proteinExistence type="predicted"/>
<dbReference type="EMBL" id="JARQWQ010000133">
    <property type="protein sequence ID" value="KAK2548988.1"/>
    <property type="molecule type" value="Genomic_DNA"/>
</dbReference>
<evidence type="ECO:0000313" key="1">
    <source>
        <dbReference type="EMBL" id="KAK2548988.1"/>
    </source>
</evidence>
<keyword evidence="2" id="KW-1185">Reference proteome</keyword>
<protein>
    <submittedName>
        <fullName evidence="1">Uncharacterized protein</fullName>
    </submittedName>
</protein>
<name>A0AAD9UT61_ACRCE</name>
<gene>
    <name evidence="1" type="ORF">P5673_030609</name>
</gene>
<dbReference type="AlphaFoldDB" id="A0AAD9UT61"/>
<sequence>MSQATLMGRNGSNACTFIALFMASTYIRPTNKNILELYLVSPLNSSWITLMLSSMVSGNNAYDCVTLGIGSPFFSVADAKENLVSVLGNLTLEDTIDLSITTTNPQSSLDSYLQRLDREPNLGAVVSANGIWICFVGSKNKMYVLDSHPHNAFGPVFGAMLKKGILVVKFAFATTILKVETLGISLYDEFDAESSEKIVLDHAGPPVNMCILRNKFNANTPYQGGNRSSHAPAPETGKDVFCRKNFDLPKKQLDDVLLKDPLGENIKEYLQEQQEHISNNQQQFVF</sequence>
<reference evidence="1" key="1">
    <citation type="journal article" date="2023" name="G3 (Bethesda)">
        <title>Whole genome assembly and annotation of the endangered Caribbean coral Acropora cervicornis.</title>
        <authorList>
            <person name="Selwyn J.D."/>
            <person name="Vollmer S.V."/>
        </authorList>
    </citation>
    <scope>NUCLEOTIDE SEQUENCE</scope>
    <source>
        <strain evidence="1">K2</strain>
    </source>
</reference>
<organism evidence="1 2">
    <name type="scientific">Acropora cervicornis</name>
    <name type="common">Staghorn coral</name>
    <dbReference type="NCBI Taxonomy" id="6130"/>
    <lineage>
        <taxon>Eukaryota</taxon>
        <taxon>Metazoa</taxon>
        <taxon>Cnidaria</taxon>
        <taxon>Anthozoa</taxon>
        <taxon>Hexacorallia</taxon>
        <taxon>Scleractinia</taxon>
        <taxon>Astrocoeniina</taxon>
        <taxon>Acroporidae</taxon>
        <taxon>Acropora</taxon>
    </lineage>
</organism>
<evidence type="ECO:0000313" key="2">
    <source>
        <dbReference type="Proteomes" id="UP001249851"/>
    </source>
</evidence>
<comment type="caution">
    <text evidence="1">The sequence shown here is derived from an EMBL/GenBank/DDBJ whole genome shotgun (WGS) entry which is preliminary data.</text>
</comment>
<dbReference type="Proteomes" id="UP001249851">
    <property type="component" value="Unassembled WGS sequence"/>
</dbReference>
<reference evidence="1" key="2">
    <citation type="journal article" date="2023" name="Science">
        <title>Genomic signatures of disease resistance in endangered staghorn corals.</title>
        <authorList>
            <person name="Vollmer S.V."/>
            <person name="Selwyn J.D."/>
            <person name="Despard B.A."/>
            <person name="Roesel C.L."/>
        </authorList>
    </citation>
    <scope>NUCLEOTIDE SEQUENCE</scope>
    <source>
        <strain evidence="1">K2</strain>
    </source>
</reference>
<accession>A0AAD9UT61</accession>